<evidence type="ECO:0000256" key="2">
    <source>
        <dbReference type="SAM" id="SignalP"/>
    </source>
</evidence>
<feature type="chain" id="PRO_5003917630" evidence="2">
    <location>
        <begin position="30"/>
        <end position="740"/>
    </location>
</feature>
<feature type="region of interest" description="Disordered" evidence="1">
    <location>
        <begin position="706"/>
        <end position="740"/>
    </location>
</feature>
<dbReference type="AlphaFoldDB" id="K8ERL0"/>
<dbReference type="GeneID" id="19017135"/>
<dbReference type="KEGG" id="bpg:Bathy02g00220"/>
<dbReference type="RefSeq" id="XP_007514805.1">
    <property type="nucleotide sequence ID" value="XM_007514743.1"/>
</dbReference>
<evidence type="ECO:0000313" key="4">
    <source>
        <dbReference type="Proteomes" id="UP000198341"/>
    </source>
</evidence>
<sequence>MKFFSKFFFSSSSLIFLFVVVFLNNEVHAIRPETKNAIDRSGCGNHKTFLNSRRTRQMWTNEAITGPYALLHRSPRESDFFNRVLLKCGCRKADKESEEVFHEDDDDSDDNERKEQHEDEIFEEEETIWCQDFLPAWFAYIRRYQDIMQEEGNASKQSHPILIVRNDWQNLGFGHMANVAAGWMMFGLYSGRAVFFDNAESKWDFTEYFEGYLGDGTNGGMSFKWTEELQEKYFPGVALSEETSSTVYEKYEEGNGEEIDYFARFNLWRTSDANKYTKCQYGPDEDVDVGTCFHGEDADKCRYGEFLEEPCLTEKEMRYECPFGSREAFGCPSCNKCIIHAFKTKHVILWDSSSGSGGALPIERRSADVMTQKNLPPEIVFSDELREALMETAEKRFGWTHAKSFGSYHHQSLGREEGMVPLQAFEQCLPCAMNLLLRPKMDLLAWKHLLRSDVAFANRLVGLRARTGYAEDKICFPEDMPPMAECIDETFFNETCSSVELQKWHIRLRATTYKGLPGENERILKPSEAVEFIKNRLDATITPEREYERLYRRGYSLSKRSLERRAKMRNPDDNFMYVVTDAPALQNWLEKQFPSMTRFSPGVGVDPTNDLREDHASDADSRAKIAIDFKVQGWIDVSLTLSPSQYYSAADVQSFDNLRSFGQDKPSGRVVEPPKEMKSKELIGFVSPKELYVKNVEVLRDRIERRKEMCGGEDDAGSLELRKFLPKKSSTEDEREDERR</sequence>
<dbReference type="EMBL" id="FO082277">
    <property type="protein sequence ID" value="CCO15045.1"/>
    <property type="molecule type" value="Genomic_DNA"/>
</dbReference>
<proteinExistence type="predicted"/>
<evidence type="ECO:0000256" key="1">
    <source>
        <dbReference type="SAM" id="MobiDB-lite"/>
    </source>
</evidence>
<feature type="compositionally biased region" description="Acidic residues" evidence="1">
    <location>
        <begin position="101"/>
        <end position="110"/>
    </location>
</feature>
<feature type="signal peptide" evidence="2">
    <location>
        <begin position="1"/>
        <end position="29"/>
    </location>
</feature>
<keyword evidence="4" id="KW-1185">Reference proteome</keyword>
<evidence type="ECO:0000313" key="3">
    <source>
        <dbReference type="EMBL" id="CCO15045.1"/>
    </source>
</evidence>
<gene>
    <name evidence="3" type="ORF">Bathy02g00220</name>
</gene>
<name>K8ERL0_9CHLO</name>
<dbReference type="Proteomes" id="UP000198341">
    <property type="component" value="Chromosome 2"/>
</dbReference>
<keyword evidence="2" id="KW-0732">Signal</keyword>
<feature type="region of interest" description="Disordered" evidence="1">
    <location>
        <begin position="99"/>
        <end position="120"/>
    </location>
</feature>
<protein>
    <submittedName>
        <fullName evidence="3">Uncharacterized protein</fullName>
    </submittedName>
</protein>
<reference evidence="3 4" key="1">
    <citation type="submission" date="2011-10" db="EMBL/GenBank/DDBJ databases">
        <authorList>
            <person name="Genoscope - CEA"/>
        </authorList>
    </citation>
    <scope>NUCLEOTIDE SEQUENCE [LARGE SCALE GENOMIC DNA]</scope>
    <source>
        <strain evidence="3 4">RCC 1105</strain>
    </source>
</reference>
<organism evidence="3 4">
    <name type="scientific">Bathycoccus prasinos</name>
    <dbReference type="NCBI Taxonomy" id="41875"/>
    <lineage>
        <taxon>Eukaryota</taxon>
        <taxon>Viridiplantae</taxon>
        <taxon>Chlorophyta</taxon>
        <taxon>Mamiellophyceae</taxon>
        <taxon>Mamiellales</taxon>
        <taxon>Bathycoccaceae</taxon>
        <taxon>Bathycoccus</taxon>
    </lineage>
</organism>
<accession>K8ERL0</accession>
<feature type="compositionally biased region" description="Basic and acidic residues" evidence="1">
    <location>
        <begin position="729"/>
        <end position="740"/>
    </location>
</feature>